<dbReference type="Gene3D" id="3.10.10.10">
    <property type="entry name" value="HIV Type 1 Reverse Transcriptase, subunit A, domain 1"/>
    <property type="match status" value="1"/>
</dbReference>
<gene>
    <name evidence="1" type="ORF">NQ315_016731</name>
</gene>
<dbReference type="PANTHER" id="PTHR33050">
    <property type="entry name" value="REVERSE TRANSCRIPTASE DOMAIN-CONTAINING PROTEIN"/>
    <property type="match status" value="1"/>
</dbReference>
<protein>
    <recommendedName>
        <fullName evidence="3">Reverse transcriptase domain-containing protein</fullName>
    </recommendedName>
</protein>
<dbReference type="Gene3D" id="3.30.70.270">
    <property type="match status" value="1"/>
</dbReference>
<evidence type="ECO:0000313" key="1">
    <source>
        <dbReference type="EMBL" id="KAJ8912772.1"/>
    </source>
</evidence>
<dbReference type="PANTHER" id="PTHR33050:SF7">
    <property type="entry name" value="RIBONUCLEASE H"/>
    <property type="match status" value="1"/>
</dbReference>
<proteinExistence type="predicted"/>
<dbReference type="InterPro" id="IPR052055">
    <property type="entry name" value="Hepadnavirus_pol/RT"/>
</dbReference>
<name>A0AAV8VFG4_9CUCU</name>
<dbReference type="GO" id="GO:0071897">
    <property type="term" value="P:DNA biosynthetic process"/>
    <property type="evidence" value="ECO:0007669"/>
    <property type="project" value="UniProtKB-ARBA"/>
</dbReference>
<dbReference type="EMBL" id="JANEYG010000113">
    <property type="protein sequence ID" value="KAJ8912772.1"/>
    <property type="molecule type" value="Genomic_DNA"/>
</dbReference>
<evidence type="ECO:0008006" key="3">
    <source>
        <dbReference type="Google" id="ProtNLM"/>
    </source>
</evidence>
<evidence type="ECO:0000313" key="2">
    <source>
        <dbReference type="Proteomes" id="UP001159042"/>
    </source>
</evidence>
<dbReference type="AlphaFoldDB" id="A0AAV8VFG4"/>
<reference evidence="1 2" key="1">
    <citation type="journal article" date="2023" name="Insect Mol. Biol.">
        <title>Genome sequencing provides insights into the evolution of gene families encoding plant cell wall-degrading enzymes in longhorned beetles.</title>
        <authorList>
            <person name="Shin N.R."/>
            <person name="Okamura Y."/>
            <person name="Kirsch R."/>
            <person name="Pauchet Y."/>
        </authorList>
    </citation>
    <scope>NUCLEOTIDE SEQUENCE [LARGE SCALE GENOMIC DNA]</scope>
    <source>
        <strain evidence="1">EAD_L_NR</strain>
    </source>
</reference>
<accession>A0AAV8VFG4</accession>
<dbReference type="InterPro" id="IPR043502">
    <property type="entry name" value="DNA/RNA_pol_sf"/>
</dbReference>
<comment type="caution">
    <text evidence="1">The sequence shown here is derived from an EMBL/GenBank/DDBJ whole genome shotgun (WGS) entry which is preliminary data.</text>
</comment>
<dbReference type="Proteomes" id="UP001159042">
    <property type="component" value="Unassembled WGS sequence"/>
</dbReference>
<dbReference type="InterPro" id="IPR043128">
    <property type="entry name" value="Rev_trsase/Diguanyl_cyclase"/>
</dbReference>
<keyword evidence="2" id="KW-1185">Reference proteome</keyword>
<organism evidence="1 2">
    <name type="scientific">Exocentrus adspersus</name>
    <dbReference type="NCBI Taxonomy" id="1586481"/>
    <lineage>
        <taxon>Eukaryota</taxon>
        <taxon>Metazoa</taxon>
        <taxon>Ecdysozoa</taxon>
        <taxon>Arthropoda</taxon>
        <taxon>Hexapoda</taxon>
        <taxon>Insecta</taxon>
        <taxon>Pterygota</taxon>
        <taxon>Neoptera</taxon>
        <taxon>Endopterygota</taxon>
        <taxon>Coleoptera</taxon>
        <taxon>Polyphaga</taxon>
        <taxon>Cucujiformia</taxon>
        <taxon>Chrysomeloidea</taxon>
        <taxon>Cerambycidae</taxon>
        <taxon>Lamiinae</taxon>
        <taxon>Acanthocinini</taxon>
        <taxon>Exocentrus</taxon>
    </lineage>
</organism>
<dbReference type="SUPFAM" id="SSF56672">
    <property type="entry name" value="DNA/RNA polymerases"/>
    <property type="match status" value="1"/>
</dbReference>
<sequence length="70" mass="8202">MPCTKESVLIAFFLNKKNQTGNLNKFVKAPQFKLEDYRSVLKLLNKNCFVTKVDLKDAYFSVPVHKEHRK</sequence>